<evidence type="ECO:0000313" key="4">
    <source>
        <dbReference type="Proteomes" id="UP001176961"/>
    </source>
</evidence>
<gene>
    <name evidence="3" type="ORF">CYNAS_LOCUS17661</name>
</gene>
<organism evidence="3 4">
    <name type="scientific">Cylicocyclus nassatus</name>
    <name type="common">Nematode worm</name>
    <dbReference type="NCBI Taxonomy" id="53992"/>
    <lineage>
        <taxon>Eukaryota</taxon>
        <taxon>Metazoa</taxon>
        <taxon>Ecdysozoa</taxon>
        <taxon>Nematoda</taxon>
        <taxon>Chromadorea</taxon>
        <taxon>Rhabditida</taxon>
        <taxon>Rhabditina</taxon>
        <taxon>Rhabditomorpha</taxon>
        <taxon>Strongyloidea</taxon>
        <taxon>Strongylidae</taxon>
        <taxon>Cylicocyclus</taxon>
    </lineage>
</organism>
<evidence type="ECO:0000256" key="2">
    <source>
        <dbReference type="SAM" id="Phobius"/>
    </source>
</evidence>
<keyword evidence="2" id="KW-0472">Membrane</keyword>
<feature type="region of interest" description="Disordered" evidence="1">
    <location>
        <begin position="46"/>
        <end position="65"/>
    </location>
</feature>
<comment type="caution">
    <text evidence="3">The sequence shown here is derived from an EMBL/GenBank/DDBJ whole genome shotgun (WGS) entry which is preliminary data.</text>
</comment>
<keyword evidence="2" id="KW-1133">Transmembrane helix</keyword>
<evidence type="ECO:0000313" key="3">
    <source>
        <dbReference type="EMBL" id="CAJ0605678.1"/>
    </source>
</evidence>
<proteinExistence type="predicted"/>
<reference evidence="3" key="1">
    <citation type="submission" date="2023-07" db="EMBL/GenBank/DDBJ databases">
        <authorList>
            <consortium name="CYATHOMIX"/>
        </authorList>
    </citation>
    <scope>NUCLEOTIDE SEQUENCE</scope>
    <source>
        <strain evidence="3">N/A</strain>
    </source>
</reference>
<accession>A0AA36H8W1</accession>
<dbReference type="EMBL" id="CATQJL010000316">
    <property type="protein sequence ID" value="CAJ0605678.1"/>
    <property type="molecule type" value="Genomic_DNA"/>
</dbReference>
<keyword evidence="4" id="KW-1185">Reference proteome</keyword>
<sequence length="103" mass="12172">MLCYVTWWEKILVHIIITGAFFFYRNLMKNLLKSLWTYVSLKREHRRSNVAENTPPRSRAAKPRSCVEKSSCGKVVVVDEQARPLPHGYLKNSKDSYYALYFR</sequence>
<keyword evidence="2" id="KW-0812">Transmembrane</keyword>
<protein>
    <submittedName>
        <fullName evidence="3">Uncharacterized protein</fullName>
    </submittedName>
</protein>
<name>A0AA36H8W1_CYLNA</name>
<evidence type="ECO:0000256" key="1">
    <source>
        <dbReference type="SAM" id="MobiDB-lite"/>
    </source>
</evidence>
<dbReference type="AlphaFoldDB" id="A0AA36H8W1"/>
<dbReference type="Proteomes" id="UP001176961">
    <property type="component" value="Unassembled WGS sequence"/>
</dbReference>
<feature type="transmembrane region" description="Helical" evidence="2">
    <location>
        <begin position="6"/>
        <end position="24"/>
    </location>
</feature>